<dbReference type="OrthoDB" id="5676998at2"/>
<dbReference type="RefSeq" id="WP_004946569.1">
    <property type="nucleotide sequence ID" value="NZ_CP042363.1"/>
</dbReference>
<name>A0A318PFD0_SERPL</name>
<proteinExistence type="predicted"/>
<evidence type="ECO:0008006" key="3">
    <source>
        <dbReference type="Google" id="ProtNLM"/>
    </source>
</evidence>
<gene>
    <name evidence="1" type="ORF">CT690_05485</name>
</gene>
<accession>A0A318PFD0</accession>
<dbReference type="Proteomes" id="UP000248196">
    <property type="component" value="Unassembled WGS sequence"/>
</dbReference>
<dbReference type="InterPro" id="IPR039437">
    <property type="entry name" value="FrzH/put_lumazine-bd"/>
</dbReference>
<evidence type="ECO:0000313" key="2">
    <source>
        <dbReference type="Proteomes" id="UP000248196"/>
    </source>
</evidence>
<dbReference type="Gene3D" id="3.10.450.50">
    <property type="match status" value="1"/>
</dbReference>
<evidence type="ECO:0000313" key="1">
    <source>
        <dbReference type="EMBL" id="PYD40733.1"/>
    </source>
</evidence>
<dbReference type="EMBL" id="PESE01000001">
    <property type="protein sequence ID" value="PYD40733.1"/>
    <property type="molecule type" value="Genomic_DNA"/>
</dbReference>
<dbReference type="InterPro" id="IPR032710">
    <property type="entry name" value="NTF2-like_dom_sf"/>
</dbReference>
<protein>
    <recommendedName>
        <fullName evidence="3">Lumazine-binding</fullName>
    </recommendedName>
</protein>
<dbReference type="AlphaFoldDB" id="A0A318PFD0"/>
<comment type="caution">
    <text evidence="1">The sequence shown here is derived from an EMBL/GenBank/DDBJ whole genome shotgun (WGS) entry which is preliminary data.</text>
</comment>
<dbReference type="SUPFAM" id="SSF54427">
    <property type="entry name" value="NTF2-like"/>
    <property type="match status" value="1"/>
</dbReference>
<reference evidence="1 2" key="1">
    <citation type="submission" date="2017-11" db="EMBL/GenBank/DDBJ databases">
        <title>Genome sequence of the oocydin A producing rhizobacterium Serratia plymuthica 4Rx5.</title>
        <authorList>
            <person name="Matilla M.A."/>
            <person name="Udaondo Z."/>
            <person name="Salmond G.P.C."/>
        </authorList>
    </citation>
    <scope>NUCLEOTIDE SEQUENCE [LARGE SCALE GENOMIC DNA]</scope>
    <source>
        <strain evidence="1 2">4Rx5</strain>
    </source>
</reference>
<organism evidence="1 2">
    <name type="scientific">Serratia plymuthica</name>
    <dbReference type="NCBI Taxonomy" id="82996"/>
    <lineage>
        <taxon>Bacteria</taxon>
        <taxon>Pseudomonadati</taxon>
        <taxon>Pseudomonadota</taxon>
        <taxon>Gammaproteobacteria</taxon>
        <taxon>Enterobacterales</taxon>
        <taxon>Yersiniaceae</taxon>
        <taxon>Serratia</taxon>
    </lineage>
</organism>
<dbReference type="Pfam" id="PF12893">
    <property type="entry name" value="Lumazine_bd_2"/>
    <property type="match status" value="1"/>
</dbReference>
<sequence length="127" mass="13839">MTDLTYVQEYNAIVEVLSKYNEGGKQAKSEVMKPAFSDQATIFGVDADANLTGGPIQGLFDTIDTAFRPSPEAKAAIVYVDIVGTAASARIDTDDISGFRFTDFFNLLKVNGHWTVVSKIYHTHIAS</sequence>